<dbReference type="GO" id="GO:0046872">
    <property type="term" value="F:metal ion binding"/>
    <property type="evidence" value="ECO:0007669"/>
    <property type="project" value="UniProtKB-KW"/>
</dbReference>
<gene>
    <name evidence="4" type="ORF">BECKMB1821G_GA0114241_10949</name>
    <name evidence="6" type="ORF">BECKMB1821H_GA0114242_10952</name>
    <name evidence="5" type="ORF">BECKMB1821I_GA0114274_10903</name>
</gene>
<dbReference type="InterPro" id="IPR050582">
    <property type="entry name" value="HAD-like_SerB"/>
</dbReference>
<dbReference type="Gene3D" id="3.40.50.1000">
    <property type="entry name" value="HAD superfamily/HAD-like"/>
    <property type="match status" value="1"/>
</dbReference>
<proteinExistence type="predicted"/>
<dbReference type="EMBL" id="CAADGH010000095">
    <property type="protein sequence ID" value="VFK77053.1"/>
    <property type="molecule type" value="Genomic_DNA"/>
</dbReference>
<dbReference type="EMBL" id="CAADFQ010000090">
    <property type="protein sequence ID" value="VFK34899.1"/>
    <property type="molecule type" value="Genomic_DNA"/>
</dbReference>
<evidence type="ECO:0000313" key="4">
    <source>
        <dbReference type="EMBL" id="VFK31831.1"/>
    </source>
</evidence>
<keyword evidence="3" id="KW-0460">Magnesium</keyword>
<dbReference type="InterPro" id="IPR036412">
    <property type="entry name" value="HAD-like_sf"/>
</dbReference>
<keyword evidence="1" id="KW-0479">Metal-binding</keyword>
<dbReference type="InterPro" id="IPR023214">
    <property type="entry name" value="HAD_sf"/>
</dbReference>
<organism evidence="4">
    <name type="scientific">Candidatus Kentrum sp. MB</name>
    <dbReference type="NCBI Taxonomy" id="2138164"/>
    <lineage>
        <taxon>Bacteria</taxon>
        <taxon>Pseudomonadati</taxon>
        <taxon>Pseudomonadota</taxon>
        <taxon>Gammaproteobacteria</taxon>
        <taxon>Candidatus Kentrum</taxon>
    </lineage>
</organism>
<protein>
    <submittedName>
        <fullName evidence="4">Haloacid Dehalogenase superfamily, subfamily IB, phosphoserine phosphatase-like</fullName>
    </submittedName>
</protein>
<dbReference type="NCBIfam" id="TIGR01488">
    <property type="entry name" value="HAD-SF-IB"/>
    <property type="match status" value="1"/>
</dbReference>
<evidence type="ECO:0000256" key="2">
    <source>
        <dbReference type="ARBA" id="ARBA00022801"/>
    </source>
</evidence>
<reference evidence="4" key="1">
    <citation type="submission" date="2019-02" db="EMBL/GenBank/DDBJ databases">
        <authorList>
            <person name="Gruber-Vodicka R. H."/>
            <person name="Seah K. B. B."/>
        </authorList>
    </citation>
    <scope>NUCLEOTIDE SEQUENCE</scope>
    <source>
        <strain evidence="4">BECK_BZ197</strain>
        <strain evidence="6">BECK_BZ198</strain>
        <strain evidence="5">BECK_BZ199</strain>
    </source>
</reference>
<evidence type="ECO:0000313" key="6">
    <source>
        <dbReference type="EMBL" id="VFK77053.1"/>
    </source>
</evidence>
<dbReference type="GO" id="GO:0016787">
    <property type="term" value="F:hydrolase activity"/>
    <property type="evidence" value="ECO:0007669"/>
    <property type="project" value="UniProtKB-KW"/>
</dbReference>
<keyword evidence="2" id="KW-0378">Hydrolase</keyword>
<evidence type="ECO:0000256" key="1">
    <source>
        <dbReference type="ARBA" id="ARBA00022723"/>
    </source>
</evidence>
<dbReference type="AlphaFoldDB" id="A0A450XRB5"/>
<sequence>MNTIIVADFDQTLIRQNTLLTLYRRLTHAPLLFSVILALIKGRWPRNGLRTVIKEEMYRHMLRGKSESQLANAGQEIARHITLNEPVVSRVRQFQEQGYPLIVASASLTQVVEAILRDKGLAFVRVIGSRAEIENGKMNGRLIHGECFGKTKAHRIRQLRHAAYPGTKMIAFGNWPDDKPLLVDADEAYIVTGNAIKPWKAR</sequence>
<evidence type="ECO:0000256" key="3">
    <source>
        <dbReference type="ARBA" id="ARBA00022842"/>
    </source>
</evidence>
<dbReference type="EMBL" id="CAADFO010000094">
    <property type="protein sequence ID" value="VFK31831.1"/>
    <property type="molecule type" value="Genomic_DNA"/>
</dbReference>
<dbReference type="Pfam" id="PF12710">
    <property type="entry name" value="HAD"/>
    <property type="match status" value="1"/>
</dbReference>
<accession>A0A450XRB5</accession>
<name>A0A450XRB5_9GAMM</name>
<evidence type="ECO:0000313" key="5">
    <source>
        <dbReference type="EMBL" id="VFK34899.1"/>
    </source>
</evidence>
<dbReference type="PANTHER" id="PTHR43344">
    <property type="entry name" value="PHOSPHOSERINE PHOSPHATASE"/>
    <property type="match status" value="1"/>
</dbReference>
<dbReference type="PANTHER" id="PTHR43344:SF13">
    <property type="entry name" value="PHOSPHATASE RV3661-RELATED"/>
    <property type="match status" value="1"/>
</dbReference>
<dbReference type="SUPFAM" id="SSF56784">
    <property type="entry name" value="HAD-like"/>
    <property type="match status" value="1"/>
</dbReference>